<evidence type="ECO:0000313" key="5">
    <source>
        <dbReference type="Proteomes" id="UP000292445"/>
    </source>
</evidence>
<name>A0A4Q7NE26_9BURK</name>
<keyword evidence="5" id="KW-1185">Reference proteome</keyword>
<accession>A0A4Q7NE26</accession>
<evidence type="ECO:0000259" key="3">
    <source>
        <dbReference type="SMART" id="SM00903"/>
    </source>
</evidence>
<dbReference type="AlphaFoldDB" id="A0A4Q7NE26"/>
<protein>
    <submittedName>
        <fullName evidence="4">Flavin reductase</fullName>
    </submittedName>
</protein>
<dbReference type="Pfam" id="PF01613">
    <property type="entry name" value="Flavin_Reduct"/>
    <property type="match status" value="1"/>
</dbReference>
<keyword evidence="2" id="KW-0560">Oxidoreductase</keyword>
<gene>
    <name evidence="4" type="ORF">EV675_3975</name>
</gene>
<dbReference type="InterPro" id="IPR002563">
    <property type="entry name" value="Flavin_Rdtase-like_dom"/>
</dbReference>
<comment type="caution">
    <text evidence="4">The sequence shown here is derived from an EMBL/GenBank/DDBJ whole genome shotgun (WGS) entry which is preliminary data.</text>
</comment>
<organism evidence="4 5">
    <name type="scientific">Pigmentiphaga kullae</name>
    <dbReference type="NCBI Taxonomy" id="151784"/>
    <lineage>
        <taxon>Bacteria</taxon>
        <taxon>Pseudomonadati</taxon>
        <taxon>Pseudomonadota</taxon>
        <taxon>Betaproteobacteria</taxon>
        <taxon>Burkholderiales</taxon>
        <taxon>Alcaligenaceae</taxon>
        <taxon>Pigmentiphaga</taxon>
    </lineage>
</organism>
<sequence>MALSAEEFRRMMRRYPAAVTVITTGQAPDRSGMTATAVMSLSMEPVQLVCAINRSTYTHERLVRHGRFCVNVLERGQIRVAKRFAGQGGMAGEARFGADDWTSAPSGVPMLKGAVLAFDCALVQSVEAGTHTLIVGEVQAGCRSGELQPLLYVDGGWAGVEPVAEVG</sequence>
<dbReference type="SUPFAM" id="SSF50475">
    <property type="entry name" value="FMN-binding split barrel"/>
    <property type="match status" value="1"/>
</dbReference>
<proteinExistence type="inferred from homology"/>
<comment type="similarity">
    <text evidence="1">Belongs to the non-flavoprotein flavin reductase family.</text>
</comment>
<evidence type="ECO:0000313" key="4">
    <source>
        <dbReference type="EMBL" id="RZS81352.1"/>
    </source>
</evidence>
<evidence type="ECO:0000256" key="2">
    <source>
        <dbReference type="ARBA" id="ARBA00023002"/>
    </source>
</evidence>
<dbReference type="InterPro" id="IPR012349">
    <property type="entry name" value="Split_barrel_FMN-bd"/>
</dbReference>
<dbReference type="RefSeq" id="WP_130359080.1">
    <property type="nucleotide sequence ID" value="NZ_SGXC01000002.1"/>
</dbReference>
<dbReference type="Gene3D" id="2.30.110.10">
    <property type="entry name" value="Electron Transport, Fmn-binding Protein, Chain A"/>
    <property type="match status" value="1"/>
</dbReference>
<dbReference type="Proteomes" id="UP000292445">
    <property type="component" value="Unassembled WGS sequence"/>
</dbReference>
<dbReference type="PANTHER" id="PTHR30466:SF11">
    <property type="entry name" value="FLAVIN-DEPENDENT MONOOXYGENASE, REDUCTASE SUBUNIT HSAB"/>
    <property type="match status" value="1"/>
</dbReference>
<dbReference type="SMART" id="SM00903">
    <property type="entry name" value="Flavin_Reduct"/>
    <property type="match status" value="1"/>
</dbReference>
<dbReference type="GO" id="GO:0010181">
    <property type="term" value="F:FMN binding"/>
    <property type="evidence" value="ECO:0007669"/>
    <property type="project" value="InterPro"/>
</dbReference>
<reference evidence="4 5" key="1">
    <citation type="submission" date="2019-02" db="EMBL/GenBank/DDBJ databases">
        <title>Genomic Encyclopedia of Type Strains, Phase IV (KMG-IV): sequencing the most valuable type-strain genomes for metagenomic binning, comparative biology and taxonomic classification.</title>
        <authorList>
            <person name="Goeker M."/>
        </authorList>
    </citation>
    <scope>NUCLEOTIDE SEQUENCE [LARGE SCALE GENOMIC DNA]</scope>
    <source>
        <strain evidence="4 5">K24</strain>
    </source>
</reference>
<dbReference type="OrthoDB" id="8525727at2"/>
<dbReference type="PANTHER" id="PTHR30466">
    <property type="entry name" value="FLAVIN REDUCTASE"/>
    <property type="match status" value="1"/>
</dbReference>
<dbReference type="InterPro" id="IPR050268">
    <property type="entry name" value="NADH-dep_flavin_reductase"/>
</dbReference>
<dbReference type="GO" id="GO:0042602">
    <property type="term" value="F:riboflavin reductase (NADPH) activity"/>
    <property type="evidence" value="ECO:0007669"/>
    <property type="project" value="TreeGrafter"/>
</dbReference>
<feature type="domain" description="Flavin reductase like" evidence="3">
    <location>
        <begin position="12"/>
        <end position="159"/>
    </location>
</feature>
<evidence type="ECO:0000256" key="1">
    <source>
        <dbReference type="ARBA" id="ARBA00008898"/>
    </source>
</evidence>
<dbReference type="EMBL" id="SGXC01000002">
    <property type="protein sequence ID" value="RZS81352.1"/>
    <property type="molecule type" value="Genomic_DNA"/>
</dbReference>